<gene>
    <name evidence="1" type="ORF">CFIO01_11648</name>
</gene>
<reference evidence="1 2" key="1">
    <citation type="submission" date="2014-02" db="EMBL/GenBank/DDBJ databases">
        <title>The genome sequence of Colletotrichum fioriniae PJ7.</title>
        <authorList>
            <person name="Baroncelli R."/>
            <person name="Thon M.R."/>
        </authorList>
    </citation>
    <scope>NUCLEOTIDE SEQUENCE [LARGE SCALE GENOMIC DNA]</scope>
    <source>
        <strain evidence="1 2">PJ7</strain>
    </source>
</reference>
<dbReference type="HOGENOM" id="CLU_2654331_0_0_1"/>
<comment type="caution">
    <text evidence="1">The sequence shown here is derived from an EMBL/GenBank/DDBJ whole genome shotgun (WGS) entry which is preliminary data.</text>
</comment>
<dbReference type="Proteomes" id="UP000020467">
    <property type="component" value="Unassembled WGS sequence"/>
</dbReference>
<dbReference type="AlphaFoldDB" id="A0A010QEU7"/>
<proteinExistence type="predicted"/>
<organism evidence="1 2">
    <name type="scientific">Colletotrichum fioriniae PJ7</name>
    <dbReference type="NCBI Taxonomy" id="1445577"/>
    <lineage>
        <taxon>Eukaryota</taxon>
        <taxon>Fungi</taxon>
        <taxon>Dikarya</taxon>
        <taxon>Ascomycota</taxon>
        <taxon>Pezizomycotina</taxon>
        <taxon>Sordariomycetes</taxon>
        <taxon>Hypocreomycetidae</taxon>
        <taxon>Glomerellales</taxon>
        <taxon>Glomerellaceae</taxon>
        <taxon>Colletotrichum</taxon>
        <taxon>Colletotrichum acutatum species complex</taxon>
    </lineage>
</organism>
<evidence type="ECO:0000313" key="2">
    <source>
        <dbReference type="Proteomes" id="UP000020467"/>
    </source>
</evidence>
<dbReference type="EMBL" id="JARH01000651">
    <property type="protein sequence ID" value="EXF78387.1"/>
    <property type="molecule type" value="Genomic_DNA"/>
</dbReference>
<dbReference type="KEGG" id="cfj:CFIO01_11648"/>
<dbReference type="STRING" id="1445577.A0A010QEU7"/>
<accession>A0A010QEU7</accession>
<sequence length="76" mass="8014">MHIPSFSQTATIGMAFYAIAAVAAPVAQPIPEPGFETGDLIERSPEAAVSNSRRAHRPTGLIPGLLSLLGLIPRHK</sequence>
<keyword evidence="2" id="KW-1185">Reference proteome</keyword>
<name>A0A010QEU7_9PEZI</name>
<evidence type="ECO:0000313" key="1">
    <source>
        <dbReference type="EMBL" id="EXF78387.1"/>
    </source>
</evidence>
<protein>
    <submittedName>
        <fullName evidence="1">Uncharacterized protein</fullName>
    </submittedName>
</protein>